<sequence>MVKEVTFTYKDSPKYHRDYATTVRINQNASNDLVLDFIEEYLDPVLLTKQYLVTGEEDQTHSFRRIKDYS</sequence>
<keyword evidence="2" id="KW-1185">Reference proteome</keyword>
<organism evidence="1 2">
    <name type="scientific">Paenibacillus oceani</name>
    <dbReference type="NCBI Taxonomy" id="2772510"/>
    <lineage>
        <taxon>Bacteria</taxon>
        <taxon>Bacillati</taxon>
        <taxon>Bacillota</taxon>
        <taxon>Bacilli</taxon>
        <taxon>Bacillales</taxon>
        <taxon>Paenibacillaceae</taxon>
        <taxon>Paenibacillus</taxon>
    </lineage>
</organism>
<gene>
    <name evidence="1" type="ORF">IDH45_10560</name>
</gene>
<protein>
    <submittedName>
        <fullName evidence="1">Uncharacterized protein</fullName>
    </submittedName>
</protein>
<evidence type="ECO:0000313" key="2">
    <source>
        <dbReference type="Proteomes" id="UP000639396"/>
    </source>
</evidence>
<proteinExistence type="predicted"/>
<reference evidence="1" key="1">
    <citation type="submission" date="2020-09" db="EMBL/GenBank/DDBJ databases">
        <title>A novel bacterium of genus Paenibacillus, isolated from South China Sea.</title>
        <authorList>
            <person name="Huang H."/>
            <person name="Mo K."/>
            <person name="Hu Y."/>
        </authorList>
    </citation>
    <scope>NUCLEOTIDE SEQUENCE</scope>
    <source>
        <strain evidence="1">IB182363</strain>
    </source>
</reference>
<name>A0A927C6S9_9BACL</name>
<dbReference type="AlphaFoldDB" id="A0A927C6S9"/>
<accession>A0A927C6S9</accession>
<dbReference type="EMBL" id="JACXJA010000011">
    <property type="protein sequence ID" value="MBD2862423.1"/>
    <property type="molecule type" value="Genomic_DNA"/>
</dbReference>
<evidence type="ECO:0000313" key="1">
    <source>
        <dbReference type="EMBL" id="MBD2862423.1"/>
    </source>
</evidence>
<comment type="caution">
    <text evidence="1">The sequence shown here is derived from an EMBL/GenBank/DDBJ whole genome shotgun (WGS) entry which is preliminary data.</text>
</comment>
<dbReference type="Proteomes" id="UP000639396">
    <property type="component" value="Unassembled WGS sequence"/>
</dbReference>
<dbReference type="RefSeq" id="WP_190927299.1">
    <property type="nucleotide sequence ID" value="NZ_JACXJA010000011.1"/>
</dbReference>